<sequence length="91" mass="10726">MRVKNHKHSELEHIYTLCPFTGLRVFFTYVFKRREGAKQEDHIKLAEEKGEMREDPNPAEAFSPFSLHLHYSIKTNQAPKSKQTSNIIKLR</sequence>
<dbReference type="AlphaFoldDB" id="A0A3M8DBR6"/>
<accession>A0A3M8DBR6</accession>
<evidence type="ECO:0000313" key="2">
    <source>
        <dbReference type="Proteomes" id="UP000281915"/>
    </source>
</evidence>
<dbReference type="EMBL" id="RHHT01000006">
    <property type="protein sequence ID" value="RNB84755.1"/>
    <property type="molecule type" value="Genomic_DNA"/>
</dbReference>
<dbReference type="Proteomes" id="UP000281915">
    <property type="component" value="Unassembled WGS sequence"/>
</dbReference>
<comment type="caution">
    <text evidence="1">The sequence shown here is derived from an EMBL/GenBank/DDBJ whole genome shotgun (WGS) entry which is preliminary data.</text>
</comment>
<gene>
    <name evidence="1" type="ORF">EDM58_04780</name>
</gene>
<name>A0A3M8DBR6_9BACL</name>
<reference evidence="1 2" key="1">
    <citation type="submission" date="2018-10" db="EMBL/GenBank/DDBJ databases">
        <title>Phylogenomics of Brevibacillus.</title>
        <authorList>
            <person name="Dunlap C."/>
        </authorList>
    </citation>
    <scope>NUCLEOTIDE SEQUENCE [LARGE SCALE GENOMIC DNA]</scope>
    <source>
        <strain evidence="1 2">JCM 15085</strain>
    </source>
</reference>
<organism evidence="1 2">
    <name type="scientific">Brevibacillus panacihumi</name>
    <dbReference type="NCBI Taxonomy" id="497735"/>
    <lineage>
        <taxon>Bacteria</taxon>
        <taxon>Bacillati</taxon>
        <taxon>Bacillota</taxon>
        <taxon>Bacilli</taxon>
        <taxon>Bacillales</taxon>
        <taxon>Paenibacillaceae</taxon>
        <taxon>Brevibacillus</taxon>
    </lineage>
</organism>
<evidence type="ECO:0000313" key="1">
    <source>
        <dbReference type="EMBL" id="RNB84755.1"/>
    </source>
</evidence>
<protein>
    <submittedName>
        <fullName evidence="1">Uncharacterized protein</fullName>
    </submittedName>
</protein>
<proteinExistence type="predicted"/>